<comment type="caution">
    <text evidence="5">The sequence shown here is derived from an EMBL/GenBank/DDBJ whole genome shotgun (WGS) entry which is preliminary data.</text>
</comment>
<keyword evidence="4" id="KW-0804">Transcription</keyword>
<dbReference type="EMBL" id="QFGA01000003">
    <property type="protein sequence ID" value="TEB04884.1"/>
    <property type="molecule type" value="Genomic_DNA"/>
</dbReference>
<evidence type="ECO:0000256" key="2">
    <source>
        <dbReference type="ARBA" id="ARBA00023015"/>
    </source>
</evidence>
<evidence type="ECO:0000256" key="3">
    <source>
        <dbReference type="ARBA" id="ARBA00023125"/>
    </source>
</evidence>
<keyword evidence="6" id="KW-1185">Reference proteome</keyword>
<evidence type="ECO:0000313" key="6">
    <source>
        <dbReference type="Proteomes" id="UP000298324"/>
    </source>
</evidence>
<dbReference type="Gene3D" id="1.10.10.10">
    <property type="entry name" value="Winged helix-like DNA-binding domain superfamily/Winged helix DNA-binding domain"/>
    <property type="match status" value="1"/>
</dbReference>
<dbReference type="Proteomes" id="UP000298324">
    <property type="component" value="Unassembled WGS sequence"/>
</dbReference>
<accession>A0A4Y7R7E7</accession>
<comment type="similarity">
    <text evidence="1">Belongs to the BlaI transcriptional regulatory family.</text>
</comment>
<dbReference type="SUPFAM" id="SSF46785">
    <property type="entry name" value="Winged helix' DNA-binding domain"/>
    <property type="match status" value="1"/>
</dbReference>
<proteinExistence type="inferred from homology"/>
<dbReference type="GO" id="GO:0045892">
    <property type="term" value="P:negative regulation of DNA-templated transcription"/>
    <property type="evidence" value="ECO:0007669"/>
    <property type="project" value="InterPro"/>
</dbReference>
<keyword evidence="2" id="KW-0805">Transcription regulation</keyword>
<organism evidence="5 6">
    <name type="scientific">Pelotomaculum schinkii</name>
    <dbReference type="NCBI Taxonomy" id="78350"/>
    <lineage>
        <taxon>Bacteria</taxon>
        <taxon>Bacillati</taxon>
        <taxon>Bacillota</taxon>
        <taxon>Clostridia</taxon>
        <taxon>Eubacteriales</taxon>
        <taxon>Desulfotomaculaceae</taxon>
        <taxon>Pelotomaculum</taxon>
    </lineage>
</organism>
<evidence type="ECO:0000256" key="4">
    <source>
        <dbReference type="ARBA" id="ARBA00023163"/>
    </source>
</evidence>
<protein>
    <submittedName>
        <fullName evidence="5">Penicillinase repressor</fullName>
    </submittedName>
</protein>
<dbReference type="InterPro" id="IPR036390">
    <property type="entry name" value="WH_DNA-bd_sf"/>
</dbReference>
<gene>
    <name evidence="5" type="primary">blaI_2</name>
    <name evidence="5" type="ORF">Psch_03646</name>
</gene>
<dbReference type="PIRSF" id="PIRSF019455">
    <property type="entry name" value="CopR_AtkY"/>
    <property type="match status" value="1"/>
</dbReference>
<reference evidence="5 6" key="1">
    <citation type="journal article" date="2018" name="Environ. Microbiol.">
        <title>Novel energy conservation strategies and behaviour of Pelotomaculum schinkii driving syntrophic propionate catabolism.</title>
        <authorList>
            <person name="Hidalgo-Ahumada C.A.P."/>
            <person name="Nobu M.K."/>
            <person name="Narihiro T."/>
            <person name="Tamaki H."/>
            <person name="Liu W.T."/>
            <person name="Kamagata Y."/>
            <person name="Stams A.J.M."/>
            <person name="Imachi H."/>
            <person name="Sousa D.Z."/>
        </authorList>
    </citation>
    <scope>NUCLEOTIDE SEQUENCE [LARGE SCALE GENOMIC DNA]</scope>
    <source>
        <strain evidence="5 6">HH</strain>
    </source>
</reference>
<dbReference type="RefSeq" id="WP_006524257.1">
    <property type="nucleotide sequence ID" value="NZ_QFGA01000003.1"/>
</dbReference>
<keyword evidence="3" id="KW-0238">DNA-binding</keyword>
<dbReference type="GO" id="GO:0003677">
    <property type="term" value="F:DNA binding"/>
    <property type="evidence" value="ECO:0007669"/>
    <property type="project" value="UniProtKB-KW"/>
</dbReference>
<dbReference type="AlphaFoldDB" id="A0A4Y7R7E7"/>
<name>A0A4Y7R7E7_9FIRM</name>
<dbReference type="InterPro" id="IPR036388">
    <property type="entry name" value="WH-like_DNA-bd_sf"/>
</dbReference>
<sequence>MISKKVTLSDAEWKIMRLLWESSPLSCRQIEDALKEETGWTRHDIFSFLKRMEAKDALRREDANPQLYYPLLDYNEAVTGETRSFVGKLWNGNLGLMVSTMIKNEQLDEEEIDELMKALQEAKQSKEGGQV</sequence>
<dbReference type="Gene3D" id="1.10.4040.10">
    <property type="entry name" value="Penicillinase repressor domain"/>
    <property type="match status" value="1"/>
</dbReference>
<dbReference type="Pfam" id="PF03965">
    <property type="entry name" value="Penicillinase_R"/>
    <property type="match status" value="1"/>
</dbReference>
<dbReference type="InterPro" id="IPR005650">
    <property type="entry name" value="BlaI_family"/>
</dbReference>
<evidence type="ECO:0000256" key="1">
    <source>
        <dbReference type="ARBA" id="ARBA00011046"/>
    </source>
</evidence>
<evidence type="ECO:0000313" key="5">
    <source>
        <dbReference type="EMBL" id="TEB04884.1"/>
    </source>
</evidence>